<organism evidence="2 3">
    <name type="scientific">Cuscuta australis</name>
    <dbReference type="NCBI Taxonomy" id="267555"/>
    <lineage>
        <taxon>Eukaryota</taxon>
        <taxon>Viridiplantae</taxon>
        <taxon>Streptophyta</taxon>
        <taxon>Embryophyta</taxon>
        <taxon>Tracheophyta</taxon>
        <taxon>Spermatophyta</taxon>
        <taxon>Magnoliopsida</taxon>
        <taxon>eudicotyledons</taxon>
        <taxon>Gunneridae</taxon>
        <taxon>Pentapetalae</taxon>
        <taxon>asterids</taxon>
        <taxon>lamiids</taxon>
        <taxon>Solanales</taxon>
        <taxon>Convolvulaceae</taxon>
        <taxon>Cuscuteae</taxon>
        <taxon>Cuscuta</taxon>
        <taxon>Cuscuta subgen. Grammica</taxon>
        <taxon>Cuscuta sect. Cleistogrammica</taxon>
    </lineage>
</organism>
<gene>
    <name evidence="2" type="ORF">DM860_003179</name>
</gene>
<reference evidence="2 3" key="1">
    <citation type="submission" date="2018-06" db="EMBL/GenBank/DDBJ databases">
        <title>The Genome of Cuscuta australis (Dodder) Provides Insight into the Evolution of Plant Parasitism.</title>
        <authorList>
            <person name="Liu H."/>
        </authorList>
    </citation>
    <scope>NUCLEOTIDE SEQUENCE [LARGE SCALE GENOMIC DNA]</scope>
    <source>
        <strain evidence="3">cv. Yunnan</strain>
        <tissue evidence="2">Vines</tissue>
    </source>
</reference>
<feature type="compositionally biased region" description="Basic and acidic residues" evidence="1">
    <location>
        <begin position="53"/>
        <end position="62"/>
    </location>
</feature>
<evidence type="ECO:0000313" key="2">
    <source>
        <dbReference type="EMBL" id="RAL39646.1"/>
    </source>
</evidence>
<evidence type="ECO:0000256" key="1">
    <source>
        <dbReference type="SAM" id="MobiDB-lite"/>
    </source>
</evidence>
<comment type="caution">
    <text evidence="2">The sequence shown here is derived from an EMBL/GenBank/DDBJ whole genome shotgun (WGS) entry which is preliminary data.</text>
</comment>
<dbReference type="PANTHER" id="PTHR35109:SF1">
    <property type="entry name" value="GLUTAMATE RACEMASE"/>
    <property type="match status" value="1"/>
</dbReference>
<evidence type="ECO:0000313" key="3">
    <source>
        <dbReference type="Proteomes" id="UP000249390"/>
    </source>
</evidence>
<accession>A0A328D2E8</accession>
<feature type="region of interest" description="Disordered" evidence="1">
    <location>
        <begin position="37"/>
        <end position="75"/>
    </location>
</feature>
<keyword evidence="3" id="KW-1185">Reference proteome</keyword>
<name>A0A328D2E8_9ASTE</name>
<proteinExistence type="predicted"/>
<sequence length="112" mass="12626">MSTAWFSKMISLQIRELQGPTRRRCMSGMRGLVNRRSTGEEALLLSPSAAENEEMRPEEEKLPPPPSWRPHPRTGIYFPARQEGVMDDVPSGAAALSPTYWLRNVDGVDKPF</sequence>
<protein>
    <submittedName>
        <fullName evidence="2">Uncharacterized protein</fullName>
    </submittedName>
</protein>
<dbReference type="AlphaFoldDB" id="A0A328D2E8"/>
<dbReference type="EMBL" id="NQVE01000200">
    <property type="protein sequence ID" value="RAL39646.1"/>
    <property type="molecule type" value="Genomic_DNA"/>
</dbReference>
<dbReference type="PANTHER" id="PTHR35109">
    <property type="entry name" value="GLUTAMATE RACEMASE"/>
    <property type="match status" value="1"/>
</dbReference>
<dbReference type="Proteomes" id="UP000249390">
    <property type="component" value="Unassembled WGS sequence"/>
</dbReference>